<evidence type="ECO:0000313" key="3">
    <source>
        <dbReference type="EMBL" id="GFQ72827.1"/>
    </source>
</evidence>
<evidence type="ECO:0000259" key="2">
    <source>
        <dbReference type="PROSITE" id="PS50222"/>
    </source>
</evidence>
<accession>A0A8X6HEX7</accession>
<keyword evidence="3" id="KW-0808">Transferase</keyword>
<name>A0A8X6HEX7_TRICU</name>
<dbReference type="PROSITE" id="PS50222">
    <property type="entry name" value="EF_HAND_2"/>
    <property type="match status" value="1"/>
</dbReference>
<organism evidence="3 4">
    <name type="scientific">Trichonephila clavata</name>
    <name type="common">Joro spider</name>
    <name type="synonym">Nephila clavata</name>
    <dbReference type="NCBI Taxonomy" id="2740835"/>
    <lineage>
        <taxon>Eukaryota</taxon>
        <taxon>Metazoa</taxon>
        <taxon>Ecdysozoa</taxon>
        <taxon>Arthropoda</taxon>
        <taxon>Chelicerata</taxon>
        <taxon>Arachnida</taxon>
        <taxon>Araneae</taxon>
        <taxon>Araneomorphae</taxon>
        <taxon>Entelegynae</taxon>
        <taxon>Araneoidea</taxon>
        <taxon>Nephilidae</taxon>
        <taxon>Trichonephila</taxon>
    </lineage>
</organism>
<dbReference type="InterPro" id="IPR038199">
    <property type="entry name" value="DGK_typeI_N_sf"/>
</dbReference>
<dbReference type="Pfam" id="PF14513">
    <property type="entry name" value="DAG_kinase_N"/>
    <property type="match status" value="1"/>
</dbReference>
<dbReference type="OrthoDB" id="6427005at2759"/>
<dbReference type="Gene3D" id="1.10.238.110">
    <property type="entry name" value="Diacylglycerol kinase alpha"/>
    <property type="match status" value="1"/>
</dbReference>
<dbReference type="SUPFAM" id="SSF47473">
    <property type="entry name" value="EF-hand"/>
    <property type="match status" value="1"/>
</dbReference>
<dbReference type="GO" id="GO:0016301">
    <property type="term" value="F:kinase activity"/>
    <property type="evidence" value="ECO:0007669"/>
    <property type="project" value="UniProtKB-KW"/>
</dbReference>
<sequence>MVTVTANYNDQKSSDSSPNHSQVSRNSSRKSNSSILVHNVDLKPLRKASSHVDVYSLRVPLKDIVCYLSLLEGGRPEDKLEFTFRLYDTDGNGYLDNNVSKVQLLIFYLFSIPPVEVY</sequence>
<feature type="compositionally biased region" description="Low complexity" evidence="1">
    <location>
        <begin position="24"/>
        <end position="34"/>
    </location>
</feature>
<comment type="caution">
    <text evidence="3">The sequence shown here is derived from an EMBL/GenBank/DDBJ whole genome shotgun (WGS) entry which is preliminary data.</text>
</comment>
<gene>
    <name evidence="3" type="primary">Dgk</name>
    <name evidence="3" type="ORF">TNCT_133811</name>
</gene>
<protein>
    <submittedName>
        <fullName evidence="3">Diacylglycerol kinase 1</fullName>
    </submittedName>
</protein>
<feature type="domain" description="EF-hand" evidence="2">
    <location>
        <begin position="75"/>
        <end position="110"/>
    </location>
</feature>
<feature type="compositionally biased region" description="Polar residues" evidence="1">
    <location>
        <begin position="1"/>
        <end position="23"/>
    </location>
</feature>
<keyword evidence="3" id="KW-0418">Kinase</keyword>
<evidence type="ECO:0000256" key="1">
    <source>
        <dbReference type="SAM" id="MobiDB-lite"/>
    </source>
</evidence>
<dbReference type="InterPro" id="IPR011992">
    <property type="entry name" value="EF-hand-dom_pair"/>
</dbReference>
<feature type="region of interest" description="Disordered" evidence="1">
    <location>
        <begin position="1"/>
        <end position="34"/>
    </location>
</feature>
<evidence type="ECO:0000313" key="4">
    <source>
        <dbReference type="Proteomes" id="UP000887116"/>
    </source>
</evidence>
<dbReference type="Proteomes" id="UP000887116">
    <property type="component" value="Unassembled WGS sequence"/>
</dbReference>
<keyword evidence="4" id="KW-1185">Reference proteome</keyword>
<dbReference type="GO" id="GO:0005509">
    <property type="term" value="F:calcium ion binding"/>
    <property type="evidence" value="ECO:0007669"/>
    <property type="project" value="InterPro"/>
</dbReference>
<dbReference type="EMBL" id="BMAO01021210">
    <property type="protein sequence ID" value="GFQ72827.1"/>
    <property type="molecule type" value="Genomic_DNA"/>
</dbReference>
<dbReference type="AlphaFoldDB" id="A0A8X6HEX7"/>
<dbReference type="InterPro" id="IPR002048">
    <property type="entry name" value="EF_hand_dom"/>
</dbReference>
<proteinExistence type="predicted"/>
<dbReference type="InterPro" id="IPR029477">
    <property type="entry name" value="DAG_kinase_typeI_N"/>
</dbReference>
<reference evidence="3" key="1">
    <citation type="submission" date="2020-07" db="EMBL/GenBank/DDBJ databases">
        <title>Multicomponent nature underlies the extraordinary mechanical properties of spider dragline silk.</title>
        <authorList>
            <person name="Kono N."/>
            <person name="Nakamura H."/>
            <person name="Mori M."/>
            <person name="Yoshida Y."/>
            <person name="Ohtoshi R."/>
            <person name="Malay A.D."/>
            <person name="Moran D.A.P."/>
            <person name="Tomita M."/>
            <person name="Numata K."/>
            <person name="Arakawa K."/>
        </authorList>
    </citation>
    <scope>NUCLEOTIDE SEQUENCE</scope>
</reference>